<dbReference type="InterPro" id="IPR035418">
    <property type="entry name" value="AraC-bd_2"/>
</dbReference>
<evidence type="ECO:0000256" key="1">
    <source>
        <dbReference type="ARBA" id="ARBA00023015"/>
    </source>
</evidence>
<comment type="caution">
    <text evidence="5">The sequence shown here is derived from an EMBL/GenBank/DDBJ whole genome shotgun (WGS) entry which is preliminary data.</text>
</comment>
<accession>A0ABW1FEK3</accession>
<dbReference type="PANTHER" id="PTHR46796:SF6">
    <property type="entry name" value="ARAC SUBFAMILY"/>
    <property type="match status" value="1"/>
</dbReference>
<dbReference type="InterPro" id="IPR018060">
    <property type="entry name" value="HTH_AraC"/>
</dbReference>
<evidence type="ECO:0000313" key="5">
    <source>
        <dbReference type="EMBL" id="MFC5891619.1"/>
    </source>
</evidence>
<dbReference type="PANTHER" id="PTHR46796">
    <property type="entry name" value="HTH-TYPE TRANSCRIPTIONAL ACTIVATOR RHAS-RELATED"/>
    <property type="match status" value="1"/>
</dbReference>
<evidence type="ECO:0000313" key="6">
    <source>
        <dbReference type="Proteomes" id="UP001596241"/>
    </source>
</evidence>
<keyword evidence="2" id="KW-0238">DNA-binding</keyword>
<gene>
    <name evidence="5" type="ORF">ACFP3M_02080</name>
</gene>
<evidence type="ECO:0000259" key="4">
    <source>
        <dbReference type="PROSITE" id="PS01124"/>
    </source>
</evidence>
<dbReference type="SUPFAM" id="SSF46689">
    <property type="entry name" value="Homeodomain-like"/>
    <property type="match status" value="1"/>
</dbReference>
<dbReference type="RefSeq" id="WP_345081334.1">
    <property type="nucleotide sequence ID" value="NZ_BAAAWG010000006.1"/>
</dbReference>
<dbReference type="Pfam" id="PF14525">
    <property type="entry name" value="AraC_binding_2"/>
    <property type="match status" value="1"/>
</dbReference>
<keyword evidence="6" id="KW-1185">Reference proteome</keyword>
<dbReference type="Proteomes" id="UP001596241">
    <property type="component" value="Unassembled WGS sequence"/>
</dbReference>
<dbReference type="InterPro" id="IPR050204">
    <property type="entry name" value="AraC_XylS_family_regulators"/>
</dbReference>
<name>A0ABW1FEK3_9ACTN</name>
<sequence length="336" mass="36312">MTSRARGPWDETAVELRPSNVPVAEQLERLRRWRELTSRARVPARGTGTCPVGHRASIMMMDLGQVRVTAPEFPWARFVRTRGMIQRSDPQMLELGLVVSGSVEVQQARDTASLGPGDLGLWDSSRPFEAMALGANGPVRMVIAGLPRRAVPVSERALRGLVARGLPSHTGVGAVLGGVLHGLVEQAATLPGSQVGRLGAAVVDLASAFLAGLAGTEGLSSATTRQTVLLSEVRSFIQQRLGEPQLSPTVIAEAHHISVRSLHLLFQRDHESVGAFIREQRLRRCRADLADPLLDALSAGEIGARWGFTAPAVFSRAFKARYGLPPGEYRRRRPSP</sequence>
<keyword evidence="3" id="KW-0804">Transcription</keyword>
<proteinExistence type="predicted"/>
<dbReference type="Gene3D" id="1.10.10.60">
    <property type="entry name" value="Homeodomain-like"/>
    <property type="match status" value="1"/>
</dbReference>
<dbReference type="PROSITE" id="PS01124">
    <property type="entry name" value="HTH_ARAC_FAMILY_2"/>
    <property type="match status" value="1"/>
</dbReference>
<protein>
    <submittedName>
        <fullName evidence="5">Helix-turn-helix domain-containing protein</fullName>
    </submittedName>
</protein>
<dbReference type="SMART" id="SM00342">
    <property type="entry name" value="HTH_ARAC"/>
    <property type="match status" value="1"/>
</dbReference>
<evidence type="ECO:0000256" key="3">
    <source>
        <dbReference type="ARBA" id="ARBA00023163"/>
    </source>
</evidence>
<keyword evidence="1" id="KW-0805">Transcription regulation</keyword>
<reference evidence="6" key="1">
    <citation type="journal article" date="2019" name="Int. J. Syst. Evol. Microbiol.">
        <title>The Global Catalogue of Microorganisms (GCM) 10K type strain sequencing project: providing services to taxonomists for standard genome sequencing and annotation.</title>
        <authorList>
            <consortium name="The Broad Institute Genomics Platform"/>
            <consortium name="The Broad Institute Genome Sequencing Center for Infectious Disease"/>
            <person name="Wu L."/>
            <person name="Ma J."/>
        </authorList>
    </citation>
    <scope>NUCLEOTIDE SEQUENCE [LARGE SCALE GENOMIC DNA]</scope>
    <source>
        <strain evidence="6">CGMCC 1.15809</strain>
    </source>
</reference>
<feature type="domain" description="HTH araC/xylS-type" evidence="4">
    <location>
        <begin position="231"/>
        <end position="332"/>
    </location>
</feature>
<dbReference type="InterPro" id="IPR009057">
    <property type="entry name" value="Homeodomain-like_sf"/>
</dbReference>
<dbReference type="Pfam" id="PF12833">
    <property type="entry name" value="HTH_18"/>
    <property type="match status" value="1"/>
</dbReference>
<organism evidence="5 6">
    <name type="scientific">Streptomyces ramulosus</name>
    <dbReference type="NCBI Taxonomy" id="47762"/>
    <lineage>
        <taxon>Bacteria</taxon>
        <taxon>Bacillati</taxon>
        <taxon>Actinomycetota</taxon>
        <taxon>Actinomycetes</taxon>
        <taxon>Kitasatosporales</taxon>
        <taxon>Streptomycetaceae</taxon>
        <taxon>Streptomyces</taxon>
    </lineage>
</organism>
<evidence type="ECO:0000256" key="2">
    <source>
        <dbReference type="ARBA" id="ARBA00023125"/>
    </source>
</evidence>
<dbReference type="EMBL" id="JBHSPW010000001">
    <property type="protein sequence ID" value="MFC5891619.1"/>
    <property type="molecule type" value="Genomic_DNA"/>
</dbReference>